<dbReference type="PANTHER" id="PTHR30258">
    <property type="entry name" value="TYPE II SECRETION SYSTEM PROTEIN GSPE-RELATED"/>
    <property type="match status" value="1"/>
</dbReference>
<dbReference type="Proteomes" id="UP000243426">
    <property type="component" value="Chromosome I"/>
</dbReference>
<comment type="similarity">
    <text evidence="1">Belongs to the GSP E family.</text>
</comment>
<evidence type="ECO:0000256" key="1">
    <source>
        <dbReference type="ARBA" id="ARBA00006611"/>
    </source>
</evidence>
<dbReference type="SMART" id="SM00382">
    <property type="entry name" value="AAA"/>
    <property type="match status" value="1"/>
</dbReference>
<protein>
    <submittedName>
        <fullName evidence="5">General secretion pathway protein E</fullName>
    </submittedName>
</protein>
<dbReference type="AlphaFoldDB" id="A0A1H1QD36"/>
<accession>A0A1H1QD36</accession>
<keyword evidence="2" id="KW-0547">Nucleotide-binding</keyword>
<dbReference type="InterPro" id="IPR037257">
    <property type="entry name" value="T2SS_E_N_sf"/>
</dbReference>
<evidence type="ECO:0000259" key="4">
    <source>
        <dbReference type="PROSITE" id="PS00662"/>
    </source>
</evidence>
<dbReference type="InterPro" id="IPR027417">
    <property type="entry name" value="P-loop_NTPase"/>
</dbReference>
<dbReference type="InterPro" id="IPR001482">
    <property type="entry name" value="T2SS/T4SS_dom"/>
</dbReference>
<keyword evidence="3" id="KW-0067">ATP-binding</keyword>
<dbReference type="Gene3D" id="3.30.450.90">
    <property type="match status" value="1"/>
</dbReference>
<evidence type="ECO:0000256" key="2">
    <source>
        <dbReference type="ARBA" id="ARBA00022741"/>
    </source>
</evidence>
<dbReference type="CDD" id="cd01129">
    <property type="entry name" value="PulE-GspE-like"/>
    <property type="match status" value="1"/>
</dbReference>
<reference evidence="6" key="1">
    <citation type="submission" date="2016-10" db="EMBL/GenBank/DDBJ databases">
        <authorList>
            <person name="Varghese N."/>
            <person name="Submissions S."/>
        </authorList>
    </citation>
    <scope>NUCLEOTIDE SEQUENCE [LARGE SCALE GENOMIC DNA]</scope>
    <source>
        <strain evidence="6">2SM5</strain>
    </source>
</reference>
<dbReference type="Gene3D" id="3.40.50.300">
    <property type="entry name" value="P-loop containing nucleotide triphosphate hydrolases"/>
    <property type="match status" value="1"/>
</dbReference>
<dbReference type="STRING" id="797277.SAMN05216198_1448"/>
<evidence type="ECO:0000313" key="6">
    <source>
        <dbReference type="Proteomes" id="UP000243426"/>
    </source>
</evidence>
<evidence type="ECO:0000313" key="5">
    <source>
        <dbReference type="EMBL" id="SDS21335.1"/>
    </source>
</evidence>
<dbReference type="InterPro" id="IPR003593">
    <property type="entry name" value="AAA+_ATPase"/>
</dbReference>
<dbReference type="RefSeq" id="WP_197674263.1">
    <property type="nucleotide sequence ID" value="NZ_LT629748.1"/>
</dbReference>
<dbReference type="SUPFAM" id="SSF160246">
    <property type="entry name" value="EspE N-terminal domain-like"/>
    <property type="match status" value="1"/>
</dbReference>
<dbReference type="EMBL" id="LT629748">
    <property type="protein sequence ID" value="SDS21335.1"/>
    <property type="molecule type" value="Genomic_DNA"/>
</dbReference>
<organism evidence="5 6">
    <name type="scientific">Halopseudomonas litoralis</name>
    <dbReference type="NCBI Taxonomy" id="797277"/>
    <lineage>
        <taxon>Bacteria</taxon>
        <taxon>Pseudomonadati</taxon>
        <taxon>Pseudomonadota</taxon>
        <taxon>Gammaproteobacteria</taxon>
        <taxon>Pseudomonadales</taxon>
        <taxon>Pseudomonadaceae</taxon>
        <taxon>Halopseudomonas</taxon>
    </lineage>
</organism>
<name>A0A1H1QD36_9GAMM</name>
<dbReference type="PROSITE" id="PS00662">
    <property type="entry name" value="T2SP_E"/>
    <property type="match status" value="1"/>
</dbReference>
<dbReference type="GO" id="GO:0016887">
    <property type="term" value="F:ATP hydrolysis activity"/>
    <property type="evidence" value="ECO:0007669"/>
    <property type="project" value="TreeGrafter"/>
</dbReference>
<feature type="domain" description="Bacterial type II secretion system protein E" evidence="4">
    <location>
        <begin position="370"/>
        <end position="384"/>
    </location>
</feature>
<dbReference type="GO" id="GO:0005524">
    <property type="term" value="F:ATP binding"/>
    <property type="evidence" value="ECO:0007669"/>
    <property type="project" value="UniProtKB-KW"/>
</dbReference>
<dbReference type="SUPFAM" id="SSF52540">
    <property type="entry name" value="P-loop containing nucleoside triphosphate hydrolases"/>
    <property type="match status" value="1"/>
</dbReference>
<evidence type="ECO:0000256" key="3">
    <source>
        <dbReference type="ARBA" id="ARBA00022840"/>
    </source>
</evidence>
<sequence length="553" mass="61323">MTSLSQLVDEAMQGVPVVPGVSPVAQLIKQTDLPEEQLLEEVGRRAGFRVLYPAQMDDCTPAFDAIPLQDCLGKELLPLYDDHDRLLIVLCDPYRPFLHEWLTESLGPRAFEIALSTRANIQTFMASWGESHRLSQDVTSASLDTGRLPALTLTVASLKEEHPAVRGLNAILLDAMNSRASDVHLENTQSGLLVRLRLDGVLVMVNTFTGRELAEQIVSRIKVLAELDISEQRIPQDGRCRAIINERDVDIRVSIMPGLFGEDAVLRLLDRSHLTGEDAELSLERLGFDDESRLMLRKIARQPYGMLLVTGPTGSGKTTTLYSLIGEVRTSEEKIITIEDPVEYQLEGVLQIPVNEAKGLTFARGLRSILRHDPDAIMVGEIRDPETATISIQAALTGHTVFTSVHANSILDVIQRFRHMGIDAYAMTSALNGVVAQRLLRRICTHCATAWHPDAASLKELGLIDEVDVSTDYRQAKGCSQCRGTGYRGRMAIAEFMILDDEIRELIVSQAPISRLKEKVRQRGTRFLRETALECAARGLTTLQEVARVTFAE</sequence>
<gene>
    <name evidence="5" type="ORF">SAMN05216198_1448</name>
</gene>
<keyword evidence="6" id="KW-1185">Reference proteome</keyword>
<dbReference type="PANTHER" id="PTHR30258:SF1">
    <property type="entry name" value="PROTEIN TRANSPORT PROTEIN HOFB HOMOLOG"/>
    <property type="match status" value="1"/>
</dbReference>
<dbReference type="GO" id="GO:0005886">
    <property type="term" value="C:plasma membrane"/>
    <property type="evidence" value="ECO:0007669"/>
    <property type="project" value="TreeGrafter"/>
</dbReference>
<proteinExistence type="inferred from homology"/>
<dbReference type="Pfam" id="PF00437">
    <property type="entry name" value="T2SSE"/>
    <property type="match status" value="1"/>
</dbReference>